<accession>A0A4R2LT35</accession>
<dbReference type="Proteomes" id="UP000295600">
    <property type="component" value="Unassembled WGS sequence"/>
</dbReference>
<gene>
    <name evidence="4" type="ORF">EV202_101180</name>
</gene>
<proteinExistence type="predicted"/>
<dbReference type="GO" id="GO:0016757">
    <property type="term" value="F:glycosyltransferase activity"/>
    <property type="evidence" value="ECO:0007669"/>
    <property type="project" value="InterPro"/>
</dbReference>
<feature type="domain" description="Glycosyl transferase family 1" evidence="2">
    <location>
        <begin position="197"/>
        <end position="355"/>
    </location>
</feature>
<dbReference type="InterPro" id="IPR001296">
    <property type="entry name" value="Glyco_trans_1"/>
</dbReference>
<dbReference type="PANTHER" id="PTHR46401:SF2">
    <property type="entry name" value="GLYCOSYLTRANSFERASE WBBK-RELATED"/>
    <property type="match status" value="1"/>
</dbReference>
<evidence type="ECO:0000313" key="5">
    <source>
        <dbReference type="Proteomes" id="UP000295600"/>
    </source>
</evidence>
<feature type="domain" description="Glycosyltransferase subfamily 4-like N-terminal" evidence="3">
    <location>
        <begin position="62"/>
        <end position="183"/>
    </location>
</feature>
<dbReference type="AlphaFoldDB" id="A0A4R2LT35"/>
<dbReference type="SUPFAM" id="SSF53756">
    <property type="entry name" value="UDP-Glycosyltransferase/glycogen phosphorylase"/>
    <property type="match status" value="1"/>
</dbReference>
<evidence type="ECO:0000313" key="4">
    <source>
        <dbReference type="EMBL" id="TCO96409.1"/>
    </source>
</evidence>
<dbReference type="GO" id="GO:0009103">
    <property type="term" value="P:lipopolysaccharide biosynthetic process"/>
    <property type="evidence" value="ECO:0007669"/>
    <property type="project" value="TreeGrafter"/>
</dbReference>
<evidence type="ECO:0000256" key="1">
    <source>
        <dbReference type="ARBA" id="ARBA00022679"/>
    </source>
</evidence>
<dbReference type="Pfam" id="PF13439">
    <property type="entry name" value="Glyco_transf_4"/>
    <property type="match status" value="1"/>
</dbReference>
<dbReference type="CDD" id="cd03809">
    <property type="entry name" value="GT4_MtfB-like"/>
    <property type="match status" value="1"/>
</dbReference>
<dbReference type="EMBL" id="SLXB01000001">
    <property type="protein sequence ID" value="TCO96409.1"/>
    <property type="molecule type" value="Genomic_DNA"/>
</dbReference>
<sequence>MFKIGFDAKRAAQNKTGLGNYSRFVIESLAETIPAGRYLLYVPHPGKTACMDNLLQRYNVDMRCPRTGFWKRLRSLWRVWGVTADFEQDRIRLFHGLSNELPLNIRKARRVRSIVTIHDLIFLRHPEYYPYIDRKIYAYKFRKACQNADRIIAVSQCTKQDIIDFFHIPEEKIDVVYQGCDASFKRPVDAEKKESVRRKYRLPEQYILYVGSIEERKNLMLLAQALPFLPDETKVIAVGKRTRYANKVETFLRRNGLEHRMRLISDVPFDDLPAFYQMASVFVYPSKFEGFGIPLLEALNSGTPAIGATGSCLEEAGGPHSLYVSPTDARALAQAITRTLTEPGLREKMITEGKKYAINFEPERIATEIMTVYEKVIYT</sequence>
<name>A0A4R2LT35_9BACE</name>
<evidence type="ECO:0000259" key="2">
    <source>
        <dbReference type="Pfam" id="PF00534"/>
    </source>
</evidence>
<keyword evidence="1 4" id="KW-0808">Transferase</keyword>
<organism evidence="4 5">
    <name type="scientific">Prevotella heparinolytica</name>
    <dbReference type="NCBI Taxonomy" id="28113"/>
    <lineage>
        <taxon>Bacteria</taxon>
        <taxon>Pseudomonadati</taxon>
        <taxon>Bacteroidota</taxon>
        <taxon>Bacteroidia</taxon>
        <taxon>Bacteroidales</taxon>
        <taxon>Bacteroidaceae</taxon>
        <taxon>Bacteroides</taxon>
    </lineage>
</organism>
<reference evidence="4 5" key="1">
    <citation type="submission" date="2019-03" db="EMBL/GenBank/DDBJ databases">
        <title>Genomic Encyclopedia of Type Strains, Phase IV (KMG-IV): sequencing the most valuable type-strain genomes for metagenomic binning, comparative biology and taxonomic classification.</title>
        <authorList>
            <person name="Goeker M."/>
        </authorList>
    </citation>
    <scope>NUCLEOTIDE SEQUENCE [LARGE SCALE GENOMIC DNA]</scope>
    <source>
        <strain evidence="4 5">DSM 23917</strain>
    </source>
</reference>
<dbReference type="RefSeq" id="WP_131924685.1">
    <property type="nucleotide sequence ID" value="NZ_SLXB01000001.1"/>
</dbReference>
<protein>
    <submittedName>
        <fullName evidence="4">Glycosyltransferase involved in cell wall biosynthesis</fullName>
    </submittedName>
</protein>
<dbReference type="Gene3D" id="3.40.50.2000">
    <property type="entry name" value="Glycogen Phosphorylase B"/>
    <property type="match status" value="2"/>
</dbReference>
<dbReference type="InterPro" id="IPR028098">
    <property type="entry name" value="Glyco_trans_4-like_N"/>
</dbReference>
<dbReference type="Pfam" id="PF00534">
    <property type="entry name" value="Glycos_transf_1"/>
    <property type="match status" value="1"/>
</dbReference>
<evidence type="ECO:0000259" key="3">
    <source>
        <dbReference type="Pfam" id="PF13439"/>
    </source>
</evidence>
<comment type="caution">
    <text evidence="4">The sequence shown here is derived from an EMBL/GenBank/DDBJ whole genome shotgun (WGS) entry which is preliminary data.</text>
</comment>
<dbReference type="PANTHER" id="PTHR46401">
    <property type="entry name" value="GLYCOSYLTRANSFERASE WBBK-RELATED"/>
    <property type="match status" value="1"/>
</dbReference>